<dbReference type="Pfam" id="PF18962">
    <property type="entry name" value="Por_Secre_tail"/>
    <property type="match status" value="1"/>
</dbReference>
<organism evidence="2 3">
    <name type="scientific">Marinigracilibium pacificum</name>
    <dbReference type="NCBI Taxonomy" id="2729599"/>
    <lineage>
        <taxon>Bacteria</taxon>
        <taxon>Pseudomonadati</taxon>
        <taxon>Bacteroidota</taxon>
        <taxon>Cytophagia</taxon>
        <taxon>Cytophagales</taxon>
        <taxon>Flammeovirgaceae</taxon>
        <taxon>Marinigracilibium</taxon>
    </lineage>
</organism>
<dbReference type="RefSeq" id="WP_169681638.1">
    <property type="nucleotide sequence ID" value="NZ_JABBNU010000006.1"/>
</dbReference>
<name>A0A848J090_9BACT</name>
<dbReference type="EMBL" id="JABBNU010000006">
    <property type="protein sequence ID" value="NMM49071.1"/>
    <property type="molecule type" value="Genomic_DNA"/>
</dbReference>
<sequence length="202" mass="23054">MKTLIKNLLCAVLLIGLINISFVSNAKNFDPKRLKSGLIFDVKKIDNQLKLRLDIRQPNKDLVMIKVMDEKGVELYKAFTSKSEHSSILNLSNLGYGDYQVEIASGGESKIENISFDKPVYLDSKLYIKHSPNDKTIKVYGRNLEKPAKISIQNSAGRYIIKDYYNLQNFNDKLDTKRLRKGIYTVTVKSADITESMKIEIK</sequence>
<dbReference type="AlphaFoldDB" id="A0A848J090"/>
<evidence type="ECO:0000259" key="1">
    <source>
        <dbReference type="Pfam" id="PF18962"/>
    </source>
</evidence>
<protein>
    <submittedName>
        <fullName evidence="2">T9SS type A sorting domain-containing protein</fullName>
    </submittedName>
</protein>
<proteinExistence type="predicted"/>
<comment type="caution">
    <text evidence="2">The sequence shown here is derived from an EMBL/GenBank/DDBJ whole genome shotgun (WGS) entry which is preliminary data.</text>
</comment>
<dbReference type="Proteomes" id="UP000559010">
    <property type="component" value="Unassembled WGS sequence"/>
</dbReference>
<gene>
    <name evidence="2" type="ORF">HH304_11730</name>
</gene>
<reference evidence="2 3" key="1">
    <citation type="submission" date="2020-04" db="EMBL/GenBank/DDBJ databases">
        <title>Flammeovirgaceae bacterium KN852 isolated from deep sea.</title>
        <authorList>
            <person name="Zhang D.-C."/>
        </authorList>
    </citation>
    <scope>NUCLEOTIDE SEQUENCE [LARGE SCALE GENOMIC DNA]</scope>
    <source>
        <strain evidence="2 3">KN852</strain>
    </source>
</reference>
<keyword evidence="3" id="KW-1185">Reference proteome</keyword>
<accession>A0A848J090</accession>
<dbReference type="InterPro" id="IPR026444">
    <property type="entry name" value="Secre_tail"/>
</dbReference>
<dbReference type="NCBIfam" id="TIGR04183">
    <property type="entry name" value="Por_Secre_tail"/>
    <property type="match status" value="1"/>
</dbReference>
<evidence type="ECO:0000313" key="2">
    <source>
        <dbReference type="EMBL" id="NMM49071.1"/>
    </source>
</evidence>
<evidence type="ECO:0000313" key="3">
    <source>
        <dbReference type="Proteomes" id="UP000559010"/>
    </source>
</evidence>
<feature type="domain" description="Secretion system C-terminal sorting" evidence="1">
    <location>
        <begin position="132"/>
        <end position="199"/>
    </location>
</feature>